<gene>
    <name evidence="5" type="ORF">GCM10022235_84810</name>
</gene>
<evidence type="ECO:0000313" key="5">
    <source>
        <dbReference type="EMBL" id="GAA3599950.1"/>
    </source>
</evidence>
<dbReference type="PROSITE" id="PS00622">
    <property type="entry name" value="HTH_LUXR_1"/>
    <property type="match status" value="1"/>
</dbReference>
<dbReference type="SMART" id="SM00421">
    <property type="entry name" value="HTH_LUXR"/>
    <property type="match status" value="1"/>
</dbReference>
<keyword evidence="6" id="KW-1185">Reference proteome</keyword>
<protein>
    <recommendedName>
        <fullName evidence="4">HTH luxR-type domain-containing protein</fullName>
    </recommendedName>
</protein>
<dbReference type="PRINTS" id="PR00038">
    <property type="entry name" value="HTHLUXR"/>
</dbReference>
<feature type="domain" description="HTH luxR-type" evidence="4">
    <location>
        <begin position="556"/>
        <end position="621"/>
    </location>
</feature>
<dbReference type="SUPFAM" id="SSF46894">
    <property type="entry name" value="C-terminal effector domain of the bipartite response regulators"/>
    <property type="match status" value="1"/>
</dbReference>
<evidence type="ECO:0000256" key="1">
    <source>
        <dbReference type="ARBA" id="ARBA00023015"/>
    </source>
</evidence>
<dbReference type="PANTHER" id="PTHR44688">
    <property type="entry name" value="DNA-BINDING TRANSCRIPTIONAL ACTIVATOR DEVR_DOSR"/>
    <property type="match status" value="1"/>
</dbReference>
<dbReference type="InterPro" id="IPR011990">
    <property type="entry name" value="TPR-like_helical_dom_sf"/>
</dbReference>
<sequence>MTTQLNAAPVPVAPTSADHIVLLLLATEELAEEWRLFAAASLILGRSVGEPDVDPLIKAGLVIRRRAGLTLRDDGVVTKVLDAAAPSAMAEVHGAWAEVLAGDPLNRSWHEAMVHLAPNQAAARRARSAALRFQAATQHEEAVDLFDRAAWLSEDPGESARLLTQGAACAFAAGLWRRAGELLVAARRIEPREDMAHVIDVLEAAFLSTGPGLGTCRQQVAAANVLREWGQTSAAFAVLAACPADAWDGERLGTTAEQLAPPAAGRAGARALAGLVSLNTGSVSLALPVLERAARELEGRDERGTAAVAHALMGEAAACLGQMSTATAALLRARQLSSETVQPRWLDRVALATSLLDVRRGQAVPPESGILHGALLSVCAARRDRAELIQAVELLAHERWVDGYDILAGLTDHSRASIRDLVAWGLLSHLADAALHAGRVRRTRALISALADVEGLFENDIALAELLYATAVLSDPAHADACFEALLSHDPARWPWLCARAHLARGEQLRRTRRTAHARRHLVTAQRMFTVMDARPWERRATHELRAAGVRPEAAPREVSLPLSPQELQIARMAARGLTNKEIGTVLALSPRTVSSHLYRIFPKLGITKRIQLASALEGVTV</sequence>
<keyword evidence="2" id="KW-0238">DNA-binding</keyword>
<comment type="caution">
    <text evidence="5">The sequence shown here is derived from an EMBL/GenBank/DDBJ whole genome shotgun (WGS) entry which is preliminary data.</text>
</comment>
<name>A0ABP6Z809_9ACTN</name>
<dbReference type="PROSITE" id="PS50043">
    <property type="entry name" value="HTH_LUXR_2"/>
    <property type="match status" value="1"/>
</dbReference>
<dbReference type="InterPro" id="IPR036388">
    <property type="entry name" value="WH-like_DNA-bd_sf"/>
</dbReference>
<organism evidence="5 6">
    <name type="scientific">Kribbella ginsengisoli</name>
    <dbReference type="NCBI Taxonomy" id="363865"/>
    <lineage>
        <taxon>Bacteria</taxon>
        <taxon>Bacillati</taxon>
        <taxon>Actinomycetota</taxon>
        <taxon>Actinomycetes</taxon>
        <taxon>Propionibacteriales</taxon>
        <taxon>Kribbellaceae</taxon>
        <taxon>Kribbella</taxon>
    </lineage>
</organism>
<evidence type="ECO:0000259" key="4">
    <source>
        <dbReference type="PROSITE" id="PS50043"/>
    </source>
</evidence>
<dbReference type="InterPro" id="IPR000792">
    <property type="entry name" value="Tscrpt_reg_LuxR_C"/>
</dbReference>
<keyword evidence="1" id="KW-0805">Transcription regulation</keyword>
<evidence type="ECO:0000313" key="6">
    <source>
        <dbReference type="Proteomes" id="UP001501222"/>
    </source>
</evidence>
<dbReference type="Pfam" id="PF00196">
    <property type="entry name" value="GerE"/>
    <property type="match status" value="1"/>
</dbReference>
<dbReference type="CDD" id="cd06170">
    <property type="entry name" value="LuxR_C_like"/>
    <property type="match status" value="1"/>
</dbReference>
<dbReference type="SUPFAM" id="SSF48452">
    <property type="entry name" value="TPR-like"/>
    <property type="match status" value="1"/>
</dbReference>
<evidence type="ECO:0000256" key="2">
    <source>
        <dbReference type="ARBA" id="ARBA00023125"/>
    </source>
</evidence>
<proteinExistence type="predicted"/>
<dbReference type="PANTHER" id="PTHR44688:SF16">
    <property type="entry name" value="DNA-BINDING TRANSCRIPTIONAL ACTIVATOR DEVR_DOSR"/>
    <property type="match status" value="1"/>
</dbReference>
<keyword evidence="3" id="KW-0804">Transcription</keyword>
<dbReference type="RefSeq" id="WP_344850458.1">
    <property type="nucleotide sequence ID" value="NZ_BAABAA010000027.1"/>
</dbReference>
<dbReference type="EMBL" id="BAABAA010000027">
    <property type="protein sequence ID" value="GAA3599950.1"/>
    <property type="molecule type" value="Genomic_DNA"/>
</dbReference>
<accession>A0ABP6Z809</accession>
<dbReference type="Gene3D" id="1.25.40.10">
    <property type="entry name" value="Tetratricopeptide repeat domain"/>
    <property type="match status" value="1"/>
</dbReference>
<evidence type="ECO:0000256" key="3">
    <source>
        <dbReference type="ARBA" id="ARBA00023163"/>
    </source>
</evidence>
<dbReference type="Proteomes" id="UP001501222">
    <property type="component" value="Unassembled WGS sequence"/>
</dbReference>
<dbReference type="InterPro" id="IPR016032">
    <property type="entry name" value="Sig_transdc_resp-reg_C-effctor"/>
</dbReference>
<reference evidence="6" key="1">
    <citation type="journal article" date="2019" name="Int. J. Syst. Evol. Microbiol.">
        <title>The Global Catalogue of Microorganisms (GCM) 10K type strain sequencing project: providing services to taxonomists for standard genome sequencing and annotation.</title>
        <authorList>
            <consortium name="The Broad Institute Genomics Platform"/>
            <consortium name="The Broad Institute Genome Sequencing Center for Infectious Disease"/>
            <person name="Wu L."/>
            <person name="Ma J."/>
        </authorList>
    </citation>
    <scope>NUCLEOTIDE SEQUENCE [LARGE SCALE GENOMIC DNA]</scope>
    <source>
        <strain evidence="6">JCM 16928</strain>
    </source>
</reference>
<dbReference type="Gene3D" id="1.10.10.10">
    <property type="entry name" value="Winged helix-like DNA-binding domain superfamily/Winged helix DNA-binding domain"/>
    <property type="match status" value="1"/>
</dbReference>